<evidence type="ECO:0000256" key="1">
    <source>
        <dbReference type="ARBA" id="ARBA00001947"/>
    </source>
</evidence>
<evidence type="ECO:0000313" key="13">
    <source>
        <dbReference type="EMBL" id="KAK0385212.1"/>
    </source>
</evidence>
<dbReference type="PROSITE" id="PS00059">
    <property type="entry name" value="ADH_ZINC"/>
    <property type="match status" value="1"/>
</dbReference>
<dbReference type="GO" id="GO:0008270">
    <property type="term" value="F:zinc ion binding"/>
    <property type="evidence" value="ECO:0007669"/>
    <property type="project" value="InterPro"/>
</dbReference>
<comment type="cofactor">
    <cofactor evidence="1 11">
        <name>Zn(2+)</name>
        <dbReference type="ChEBI" id="CHEBI:29105"/>
    </cofactor>
</comment>
<comment type="similarity">
    <text evidence="2 11">Belongs to the zinc-containing alcohol dehydrogenase family.</text>
</comment>
<keyword evidence="7" id="KW-0521">NADP</keyword>
<keyword evidence="5 11" id="KW-0479">Metal-binding</keyword>
<dbReference type="CDD" id="cd05283">
    <property type="entry name" value="CAD1"/>
    <property type="match status" value="1"/>
</dbReference>
<organism evidence="13 14">
    <name type="scientific">Sarocladium strictum</name>
    <name type="common">Black bundle disease fungus</name>
    <name type="synonym">Acremonium strictum</name>
    <dbReference type="NCBI Taxonomy" id="5046"/>
    <lineage>
        <taxon>Eukaryota</taxon>
        <taxon>Fungi</taxon>
        <taxon>Dikarya</taxon>
        <taxon>Ascomycota</taxon>
        <taxon>Pezizomycotina</taxon>
        <taxon>Sordariomycetes</taxon>
        <taxon>Hypocreomycetidae</taxon>
        <taxon>Hypocreales</taxon>
        <taxon>Sarocladiaceae</taxon>
        <taxon>Sarocladium</taxon>
    </lineage>
</organism>
<evidence type="ECO:0000259" key="12">
    <source>
        <dbReference type="SMART" id="SM00829"/>
    </source>
</evidence>
<dbReference type="InterPro" id="IPR036291">
    <property type="entry name" value="NAD(P)-bd_dom_sf"/>
</dbReference>
<dbReference type="PANTHER" id="PTHR42683">
    <property type="entry name" value="ALDEHYDE REDUCTASE"/>
    <property type="match status" value="1"/>
</dbReference>
<evidence type="ECO:0000256" key="4">
    <source>
        <dbReference type="ARBA" id="ARBA00022553"/>
    </source>
</evidence>
<evidence type="ECO:0000256" key="7">
    <source>
        <dbReference type="ARBA" id="ARBA00022857"/>
    </source>
</evidence>
<comment type="subunit">
    <text evidence="3">Homodimer.</text>
</comment>
<dbReference type="AlphaFoldDB" id="A0AA39GFM7"/>
<dbReference type="InterPro" id="IPR011032">
    <property type="entry name" value="GroES-like_sf"/>
</dbReference>
<evidence type="ECO:0000256" key="11">
    <source>
        <dbReference type="RuleBase" id="RU361277"/>
    </source>
</evidence>
<dbReference type="GO" id="GO:0008106">
    <property type="term" value="F:alcohol dehydrogenase (NADP+) activity"/>
    <property type="evidence" value="ECO:0007669"/>
    <property type="project" value="UniProtKB-EC"/>
</dbReference>
<dbReference type="InterPro" id="IPR020843">
    <property type="entry name" value="ER"/>
</dbReference>
<dbReference type="EMBL" id="JAPDFR010000007">
    <property type="protein sequence ID" value="KAK0385212.1"/>
    <property type="molecule type" value="Genomic_DNA"/>
</dbReference>
<keyword evidence="14" id="KW-1185">Reference proteome</keyword>
<evidence type="ECO:0000256" key="2">
    <source>
        <dbReference type="ARBA" id="ARBA00008072"/>
    </source>
</evidence>
<dbReference type="Gene3D" id="3.40.50.720">
    <property type="entry name" value="NAD(P)-binding Rossmann-like Domain"/>
    <property type="match status" value="1"/>
</dbReference>
<name>A0AA39GFM7_SARSR</name>
<keyword evidence="8" id="KW-0560">Oxidoreductase</keyword>
<evidence type="ECO:0000256" key="3">
    <source>
        <dbReference type="ARBA" id="ARBA00011738"/>
    </source>
</evidence>
<protein>
    <recommendedName>
        <fullName evidence="9">alcohol dehydrogenase (NADP(+))</fullName>
        <ecNumber evidence="9">1.1.1.2</ecNumber>
    </recommendedName>
</protein>
<evidence type="ECO:0000313" key="14">
    <source>
        <dbReference type="Proteomes" id="UP001175261"/>
    </source>
</evidence>
<comment type="caution">
    <text evidence="13">The sequence shown here is derived from an EMBL/GenBank/DDBJ whole genome shotgun (WGS) entry which is preliminary data.</text>
</comment>
<sequence>MSDSADYKFEGWLGHDQDAVYGKMVWGDFEPKPWEENDVDIEITHSGVCGTDIHSLRNGWGGVDYPICVGHEIVGKIVRVGSQVEGNLKLGDRVGVGAQSDACLSRFGPCEHCASGEEQYCSKFVATYSAQHFNGAKTMGGYGKYHRCPSHFAIRIPDGVSSQDAAPMLCGGVTLYSPLRYWGCGPGKTVGIIGVGGLGHFGILFANAMGADRVVGISRRESKRSEVMQMGADDYIATEDSENWAARYDGTFDLLISTVSSVQMPLGDYLKLLKKDGAFVQVGNPDDGKLSFHPIPLISRRIRFTGSTIGSPQEIREMLALASEKKMKFWVETRPMAAANEVIVDMEHGKARYRYVLVNGEV</sequence>
<dbReference type="InterPro" id="IPR047109">
    <property type="entry name" value="CAD-like"/>
</dbReference>
<evidence type="ECO:0000256" key="5">
    <source>
        <dbReference type="ARBA" id="ARBA00022723"/>
    </source>
</evidence>
<dbReference type="Pfam" id="PF00107">
    <property type="entry name" value="ADH_zinc_N"/>
    <property type="match status" value="1"/>
</dbReference>
<keyword evidence="6 11" id="KW-0862">Zinc</keyword>
<feature type="domain" description="Enoyl reductase (ER)" evidence="12">
    <location>
        <begin position="22"/>
        <end position="357"/>
    </location>
</feature>
<proteinExistence type="inferred from homology"/>
<evidence type="ECO:0000256" key="8">
    <source>
        <dbReference type="ARBA" id="ARBA00023002"/>
    </source>
</evidence>
<comment type="catalytic activity">
    <reaction evidence="10">
        <text>a primary alcohol + NADP(+) = an aldehyde + NADPH + H(+)</text>
        <dbReference type="Rhea" id="RHEA:15937"/>
        <dbReference type="ChEBI" id="CHEBI:15378"/>
        <dbReference type="ChEBI" id="CHEBI:15734"/>
        <dbReference type="ChEBI" id="CHEBI:17478"/>
        <dbReference type="ChEBI" id="CHEBI:57783"/>
        <dbReference type="ChEBI" id="CHEBI:58349"/>
        <dbReference type="EC" id="1.1.1.2"/>
    </reaction>
    <physiologicalReaction direction="left-to-right" evidence="10">
        <dbReference type="Rhea" id="RHEA:15938"/>
    </physiologicalReaction>
    <physiologicalReaction direction="right-to-left" evidence="10">
        <dbReference type="Rhea" id="RHEA:15939"/>
    </physiologicalReaction>
</comment>
<dbReference type="Proteomes" id="UP001175261">
    <property type="component" value="Unassembled WGS sequence"/>
</dbReference>
<reference evidence="13" key="1">
    <citation type="submission" date="2022-10" db="EMBL/GenBank/DDBJ databases">
        <title>Determination and structural analysis of whole genome sequence of Sarocladium strictum F4-1.</title>
        <authorList>
            <person name="Hu L."/>
            <person name="Jiang Y."/>
        </authorList>
    </citation>
    <scope>NUCLEOTIDE SEQUENCE</scope>
    <source>
        <strain evidence="13">F4-1</strain>
    </source>
</reference>
<gene>
    <name evidence="13" type="ORF">NLU13_7689</name>
</gene>
<dbReference type="InterPro" id="IPR013154">
    <property type="entry name" value="ADH-like_N"/>
</dbReference>
<dbReference type="FunFam" id="3.40.50.720:FF:000158">
    <property type="entry name" value="Zinc-binding alcohol dehydrogenase"/>
    <property type="match status" value="1"/>
</dbReference>
<dbReference type="GO" id="GO:0006066">
    <property type="term" value="P:alcohol metabolic process"/>
    <property type="evidence" value="ECO:0007669"/>
    <property type="project" value="UniProtKB-ARBA"/>
</dbReference>
<dbReference type="InterPro" id="IPR013149">
    <property type="entry name" value="ADH-like_C"/>
</dbReference>
<dbReference type="EC" id="1.1.1.2" evidence="9"/>
<dbReference type="SUPFAM" id="SSF50129">
    <property type="entry name" value="GroES-like"/>
    <property type="match status" value="1"/>
</dbReference>
<evidence type="ECO:0000256" key="10">
    <source>
        <dbReference type="ARBA" id="ARBA00050997"/>
    </source>
</evidence>
<dbReference type="SUPFAM" id="SSF51735">
    <property type="entry name" value="NAD(P)-binding Rossmann-fold domains"/>
    <property type="match status" value="1"/>
</dbReference>
<accession>A0AA39GFM7</accession>
<dbReference type="Gene3D" id="3.90.180.10">
    <property type="entry name" value="Medium-chain alcohol dehydrogenases, catalytic domain"/>
    <property type="match status" value="1"/>
</dbReference>
<keyword evidence="4" id="KW-0597">Phosphoprotein</keyword>
<evidence type="ECO:0000256" key="6">
    <source>
        <dbReference type="ARBA" id="ARBA00022833"/>
    </source>
</evidence>
<dbReference type="SMART" id="SM00829">
    <property type="entry name" value="PKS_ER"/>
    <property type="match status" value="1"/>
</dbReference>
<evidence type="ECO:0000256" key="9">
    <source>
        <dbReference type="ARBA" id="ARBA00024074"/>
    </source>
</evidence>
<dbReference type="InterPro" id="IPR002328">
    <property type="entry name" value="ADH_Zn_CS"/>
</dbReference>
<dbReference type="Pfam" id="PF08240">
    <property type="entry name" value="ADH_N"/>
    <property type="match status" value="1"/>
</dbReference>